<dbReference type="Gene3D" id="1.10.10.60">
    <property type="entry name" value="Homeodomain-like"/>
    <property type="match status" value="2"/>
</dbReference>
<protein>
    <submittedName>
        <fullName evidence="5">AraC family transcriptional regulator</fullName>
    </submittedName>
</protein>
<dbReference type="PANTHER" id="PTHR43280:SF28">
    <property type="entry name" value="HTH-TYPE TRANSCRIPTIONAL ACTIVATOR RHAS"/>
    <property type="match status" value="1"/>
</dbReference>
<evidence type="ECO:0000313" key="6">
    <source>
        <dbReference type="Proteomes" id="UP001451571"/>
    </source>
</evidence>
<feature type="domain" description="HTH araC/xylS-type" evidence="4">
    <location>
        <begin position="191"/>
        <end position="289"/>
    </location>
</feature>
<reference evidence="5 6" key="1">
    <citation type="submission" date="2024-02" db="EMBL/GenBank/DDBJ databases">
        <title>Bacterial strain from lacustrine sediment.</title>
        <authorList>
            <person name="Petit C."/>
            <person name="Fadhlaoui K."/>
        </authorList>
    </citation>
    <scope>NUCLEOTIDE SEQUENCE [LARGE SCALE GENOMIC DNA]</scope>
    <source>
        <strain evidence="5 6">IPX-CK</strain>
    </source>
</reference>
<evidence type="ECO:0000313" key="5">
    <source>
        <dbReference type="EMBL" id="XAH75197.1"/>
    </source>
</evidence>
<dbReference type="Proteomes" id="UP001451571">
    <property type="component" value="Chromosome"/>
</dbReference>
<keyword evidence="1" id="KW-0805">Transcription regulation</keyword>
<dbReference type="SUPFAM" id="SSF46689">
    <property type="entry name" value="Homeodomain-like"/>
    <property type="match status" value="2"/>
</dbReference>
<dbReference type="Pfam" id="PF02311">
    <property type="entry name" value="AraC_binding"/>
    <property type="match status" value="1"/>
</dbReference>
<keyword evidence="2" id="KW-0238">DNA-binding</keyword>
<dbReference type="InterPro" id="IPR037923">
    <property type="entry name" value="HTH-like"/>
</dbReference>
<dbReference type="PROSITE" id="PS01124">
    <property type="entry name" value="HTH_ARAC_FAMILY_2"/>
    <property type="match status" value="1"/>
</dbReference>
<evidence type="ECO:0000256" key="3">
    <source>
        <dbReference type="ARBA" id="ARBA00023163"/>
    </source>
</evidence>
<dbReference type="PANTHER" id="PTHR43280">
    <property type="entry name" value="ARAC-FAMILY TRANSCRIPTIONAL REGULATOR"/>
    <property type="match status" value="1"/>
</dbReference>
<dbReference type="PRINTS" id="PR00032">
    <property type="entry name" value="HTHARAC"/>
</dbReference>
<dbReference type="SUPFAM" id="SSF51215">
    <property type="entry name" value="Regulatory protein AraC"/>
    <property type="match status" value="1"/>
</dbReference>
<dbReference type="InterPro" id="IPR003313">
    <property type="entry name" value="AraC-bd"/>
</dbReference>
<dbReference type="InterPro" id="IPR018062">
    <property type="entry name" value="HTH_AraC-typ_CS"/>
</dbReference>
<dbReference type="EMBL" id="CP146256">
    <property type="protein sequence ID" value="XAH75197.1"/>
    <property type="molecule type" value="Genomic_DNA"/>
</dbReference>
<organism evidence="5 6">
    <name type="scientific">Kineothrix sedimenti</name>
    <dbReference type="NCBI Taxonomy" id="3123317"/>
    <lineage>
        <taxon>Bacteria</taxon>
        <taxon>Bacillati</taxon>
        <taxon>Bacillota</taxon>
        <taxon>Clostridia</taxon>
        <taxon>Lachnospirales</taxon>
        <taxon>Lachnospiraceae</taxon>
        <taxon>Kineothrix</taxon>
    </lineage>
</organism>
<dbReference type="CDD" id="cd02208">
    <property type="entry name" value="cupin_RmlC-like"/>
    <property type="match status" value="1"/>
</dbReference>
<accession>A0ABZ3EY69</accession>
<evidence type="ECO:0000259" key="4">
    <source>
        <dbReference type="PROSITE" id="PS01124"/>
    </source>
</evidence>
<evidence type="ECO:0000256" key="2">
    <source>
        <dbReference type="ARBA" id="ARBA00023125"/>
    </source>
</evidence>
<keyword evidence="6" id="KW-1185">Reference proteome</keyword>
<dbReference type="InterPro" id="IPR018060">
    <property type="entry name" value="HTH_AraC"/>
</dbReference>
<dbReference type="Pfam" id="PF12833">
    <property type="entry name" value="HTH_18"/>
    <property type="match status" value="1"/>
</dbReference>
<dbReference type="PROSITE" id="PS00041">
    <property type="entry name" value="HTH_ARAC_FAMILY_1"/>
    <property type="match status" value="1"/>
</dbReference>
<sequence length="300" mass="34899">MINKVGLKEDMVHGTVKFPLAVYYWQKTGERFAVKLHWHEETEIIYLVSGRFNVNVNMKKYKLQGPVILFVGAGDIHSIEGEPGGLENAVVFDMKMLSFEQLDGVQLQIITPLLEKRMQFPQIVTDDNPIWEELKRLYEEVLSESEKENPASRMKAKAYLYEMLAYLYENGSFVNMENAGDYNSEKINNIKKVLGFIQEHYNRRITGKDMAQLIGINEQYFCRYFKKITGKTPTMYINEVRIEKAACFLQQTDRKIIDIAMECGYDNMGYFIKRFKEQKGLSPSEYRAKSQNSVIIGQNR</sequence>
<dbReference type="RefSeq" id="WP_342758760.1">
    <property type="nucleotide sequence ID" value="NZ_CP146256.1"/>
</dbReference>
<dbReference type="InterPro" id="IPR020449">
    <property type="entry name" value="Tscrpt_reg_AraC-type_HTH"/>
</dbReference>
<evidence type="ECO:0000256" key="1">
    <source>
        <dbReference type="ARBA" id="ARBA00023015"/>
    </source>
</evidence>
<dbReference type="SMART" id="SM00342">
    <property type="entry name" value="HTH_ARAC"/>
    <property type="match status" value="1"/>
</dbReference>
<keyword evidence="3" id="KW-0804">Transcription</keyword>
<proteinExistence type="predicted"/>
<dbReference type="Gene3D" id="2.60.120.10">
    <property type="entry name" value="Jelly Rolls"/>
    <property type="match status" value="1"/>
</dbReference>
<name>A0ABZ3EY69_9FIRM</name>
<gene>
    <name evidence="5" type="ORF">V6984_05380</name>
</gene>
<dbReference type="InterPro" id="IPR009057">
    <property type="entry name" value="Homeodomain-like_sf"/>
</dbReference>
<dbReference type="InterPro" id="IPR014710">
    <property type="entry name" value="RmlC-like_jellyroll"/>
</dbReference>